<evidence type="ECO:0000313" key="2">
    <source>
        <dbReference type="EMBL" id="KAL2630596.1"/>
    </source>
</evidence>
<reference evidence="2 3" key="1">
    <citation type="submission" date="2024-09" db="EMBL/GenBank/DDBJ databases">
        <title>Chromosome-scale assembly of Riccia fluitans.</title>
        <authorList>
            <person name="Paukszto L."/>
            <person name="Sawicki J."/>
            <person name="Karawczyk K."/>
            <person name="Piernik-Szablinska J."/>
            <person name="Szczecinska M."/>
            <person name="Mazdziarz M."/>
        </authorList>
    </citation>
    <scope>NUCLEOTIDE SEQUENCE [LARGE SCALE GENOMIC DNA]</scope>
    <source>
        <strain evidence="2">Rf_01</strain>
        <tissue evidence="2">Aerial parts of the thallus</tissue>
    </source>
</reference>
<evidence type="ECO:0000313" key="3">
    <source>
        <dbReference type="Proteomes" id="UP001605036"/>
    </source>
</evidence>
<proteinExistence type="predicted"/>
<evidence type="ECO:0008006" key="4">
    <source>
        <dbReference type="Google" id="ProtNLM"/>
    </source>
</evidence>
<sequence>MRETCGQLFKPVLLQKKKREAVKRRTASVGKASARLAYLVWDKGYCRGGVVACAQVDAFSTVMDLSRPVGLNPRLTRLSQNRRVTGIRVTGSQPRSSGPLRRPAWKLTSSSAY</sequence>
<dbReference type="AlphaFoldDB" id="A0ABD1YII9"/>
<evidence type="ECO:0000256" key="1">
    <source>
        <dbReference type="SAM" id="MobiDB-lite"/>
    </source>
</evidence>
<dbReference type="Proteomes" id="UP001605036">
    <property type="component" value="Unassembled WGS sequence"/>
</dbReference>
<accession>A0ABD1YII9</accession>
<feature type="region of interest" description="Disordered" evidence="1">
    <location>
        <begin position="82"/>
        <end position="113"/>
    </location>
</feature>
<dbReference type="EMBL" id="JBHFFA010000004">
    <property type="protein sequence ID" value="KAL2630596.1"/>
    <property type="molecule type" value="Genomic_DNA"/>
</dbReference>
<keyword evidence="3" id="KW-1185">Reference proteome</keyword>
<organism evidence="2 3">
    <name type="scientific">Riccia fluitans</name>
    <dbReference type="NCBI Taxonomy" id="41844"/>
    <lineage>
        <taxon>Eukaryota</taxon>
        <taxon>Viridiplantae</taxon>
        <taxon>Streptophyta</taxon>
        <taxon>Embryophyta</taxon>
        <taxon>Marchantiophyta</taxon>
        <taxon>Marchantiopsida</taxon>
        <taxon>Marchantiidae</taxon>
        <taxon>Marchantiales</taxon>
        <taxon>Ricciaceae</taxon>
        <taxon>Riccia</taxon>
    </lineage>
</organism>
<protein>
    <recommendedName>
        <fullName evidence="4">Ribosomal protein S14</fullName>
    </recommendedName>
</protein>
<comment type="caution">
    <text evidence="2">The sequence shown here is derived from an EMBL/GenBank/DDBJ whole genome shotgun (WGS) entry which is preliminary data.</text>
</comment>
<gene>
    <name evidence="2" type="ORF">R1flu_015282</name>
</gene>
<name>A0ABD1YII9_9MARC</name>